<dbReference type="EMBL" id="FP885876">
    <property type="protein sequence ID" value="CBJ23347.1"/>
    <property type="molecule type" value="Genomic_DNA"/>
</dbReference>
<feature type="transmembrane region" description="Helical" evidence="1">
    <location>
        <begin position="6"/>
        <end position="23"/>
    </location>
</feature>
<keyword evidence="1" id="KW-0812">Transmembrane</keyword>
<dbReference type="GeneID" id="10220657"/>
<evidence type="ECO:0000313" key="3">
    <source>
        <dbReference type="EMBL" id="CBJ23347.1"/>
    </source>
</evidence>
<dbReference type="EMBL" id="FP885834">
    <property type="protein sequence ID" value="CBJ14107.1"/>
    <property type="molecule type" value="Genomic_DNA"/>
</dbReference>
<dbReference type="EMBL" id="FQ014226">
    <property type="protein sequence ID" value="CBL52036.1"/>
    <property type="molecule type" value="Genomic_DNA"/>
</dbReference>
<dbReference type="RefSeq" id="YP_004222287.1">
    <property type="nucleotide sequence ID" value="NC_015099.1"/>
</dbReference>
<sequence length="108" mass="12424">MLSGSYFLFGCSFALIHSMFLIARKDFLRIYKRKSSNRSHCPICLSDLIRLLETSLYSLFPLSRKRVPFPRLLLCFPSFPYFFSLLKIKGEHPSMASLGAASVYLSFI</sequence>
<keyword evidence="1" id="KW-1133">Transmembrane helix</keyword>
<reference evidence="2" key="2">
    <citation type="journal article" date="2011" name="Genome Biol. Evol.">
        <title>Structural and content diversity of mitochondrial genome in beet: a comparative genomic analysis.</title>
        <authorList>
            <person name="Darracq A."/>
            <person name="Varre J.S."/>
            <person name="Marechal-Drouard L."/>
            <person name="Courseaux A."/>
            <person name="Saumitou-Laprade P."/>
            <person name="Oztas S."/>
            <person name="Vacherie B."/>
            <person name="Barbe V.and.Touzet.P."/>
        </authorList>
    </citation>
    <scope>NUCLEOTIDE SEQUENCE</scope>
</reference>
<name>E6ZE92_BETVM</name>
<dbReference type="EMBL" id="FP885845">
    <property type="protein sequence ID" value="CBJ17514.1"/>
    <property type="molecule type" value="Genomic_DNA"/>
</dbReference>
<keyword evidence="2" id="KW-0496">Mitochondrion</keyword>
<dbReference type="AlphaFoldDB" id="E6ZE92"/>
<gene>
    <name evidence="2" type="primary">orf108a</name>
</gene>
<geneLocation type="mitochondrion" evidence="2"/>
<organism evidence="2">
    <name type="scientific">Beta vulgaris subsp. maritima</name>
    <name type="common">Sea beet</name>
    <name type="synonym">Beta maritima</name>
    <dbReference type="NCBI Taxonomy" id="350892"/>
    <lineage>
        <taxon>Eukaryota</taxon>
        <taxon>Viridiplantae</taxon>
        <taxon>Streptophyta</taxon>
        <taxon>Embryophyta</taxon>
        <taxon>Tracheophyta</taxon>
        <taxon>Spermatophyta</taxon>
        <taxon>Magnoliopsida</taxon>
        <taxon>eudicotyledons</taxon>
        <taxon>Gunneridae</taxon>
        <taxon>Pentapetalae</taxon>
        <taxon>Caryophyllales</taxon>
        <taxon>Chenopodiaceae</taxon>
        <taxon>Betoideae</taxon>
        <taxon>Beta</taxon>
    </lineage>
</organism>
<reference evidence="2" key="1">
    <citation type="submission" date="2010-11" db="EMBL/GenBank/DDBJ databases">
        <authorList>
            <person name="Genoscope - CEA"/>
        </authorList>
    </citation>
    <scope>NUCLEOTIDE SEQUENCE</scope>
</reference>
<accession>E6ZE92</accession>
<protein>
    <submittedName>
        <fullName evidence="3">Uncharacterized protein orf108a</fullName>
    </submittedName>
</protein>
<evidence type="ECO:0000256" key="1">
    <source>
        <dbReference type="SAM" id="Phobius"/>
    </source>
</evidence>
<evidence type="ECO:0000313" key="2">
    <source>
        <dbReference type="EMBL" id="CBJ14107.1"/>
    </source>
</evidence>
<proteinExistence type="predicted"/>
<keyword evidence="1" id="KW-0472">Membrane</keyword>